<keyword evidence="2" id="KW-0472">Membrane</keyword>
<evidence type="ECO:0000256" key="1">
    <source>
        <dbReference type="SAM" id="MobiDB-lite"/>
    </source>
</evidence>
<proteinExistence type="predicted"/>
<dbReference type="EMBL" id="JARKHS020033396">
    <property type="protein sequence ID" value="KAK8759126.1"/>
    <property type="molecule type" value="Genomic_DNA"/>
</dbReference>
<feature type="transmembrane region" description="Helical" evidence="2">
    <location>
        <begin position="73"/>
        <end position="95"/>
    </location>
</feature>
<reference evidence="3 4" key="1">
    <citation type="journal article" date="2023" name="Arcadia Sci">
        <title>De novo assembly of a long-read Amblyomma americanum tick genome.</title>
        <authorList>
            <person name="Chou S."/>
            <person name="Poskanzer K.E."/>
            <person name="Rollins M."/>
            <person name="Thuy-Boun P.S."/>
        </authorList>
    </citation>
    <scope>NUCLEOTIDE SEQUENCE [LARGE SCALE GENOMIC DNA]</scope>
    <source>
        <strain evidence="3">F_SG_1</strain>
        <tissue evidence="3">Salivary glands</tissue>
    </source>
</reference>
<keyword evidence="4" id="KW-1185">Reference proteome</keyword>
<feature type="transmembrane region" description="Helical" evidence="2">
    <location>
        <begin position="107"/>
        <end position="133"/>
    </location>
</feature>
<feature type="compositionally biased region" description="Basic residues" evidence="1">
    <location>
        <begin position="460"/>
        <end position="477"/>
    </location>
</feature>
<feature type="transmembrane region" description="Helical" evidence="2">
    <location>
        <begin position="223"/>
        <end position="246"/>
    </location>
</feature>
<comment type="caution">
    <text evidence="3">The sequence shown here is derived from an EMBL/GenBank/DDBJ whole genome shotgun (WGS) entry which is preliminary data.</text>
</comment>
<keyword evidence="2" id="KW-1133">Transmembrane helix</keyword>
<evidence type="ECO:0000313" key="3">
    <source>
        <dbReference type="EMBL" id="KAK8759126.1"/>
    </source>
</evidence>
<evidence type="ECO:0000313" key="4">
    <source>
        <dbReference type="Proteomes" id="UP001321473"/>
    </source>
</evidence>
<dbReference type="AlphaFoldDB" id="A0AAQ4D9I6"/>
<feature type="transmembrane region" description="Helical" evidence="2">
    <location>
        <begin position="417"/>
        <end position="445"/>
    </location>
</feature>
<evidence type="ECO:0000256" key="2">
    <source>
        <dbReference type="SAM" id="Phobius"/>
    </source>
</evidence>
<sequence>MAAAVKKPVLVQLDMDYTEGGASPWFSTKGRAVVASLTSKPENAELFRELARDGTMGALVSYLDTEQPSASNVIQLCYILTALVLFTLFLLLPLAEFKLRHYTSAVGLIWWMICEMLLIVSASAQLHCLLNMISTWYGMDDGLNTKAPQAYEWTFELLRNYTQLTIQLLKEANDPDKNLDKALTTTTKGIKSLQADLSAWEGRFAGYASLKQMLTGPLAMVQMGLLGLAVAIAVPSALMAGGAWFCRERNLEKGDRSPVFVAVLVTAGAVLLLTHLAVVLPMIARWLPICVLAETYVCRPYRDGSFAVLDDGVATVWPPTRRPEPFCRLVPSTLFAKCSAKEKTGIKALPTCSEKSGKKAPAIPDTAAHVLQEAQSDSAAASKTETSLGDCFYPYKIIDTDLKSVCPLFTDDLLGYWMAMVLSAAFGMAGALAAIAIAVIFMAVGEEKVVKVQTKKRVVRKKRYKTKKEKGKKKGKGKEKESKASQTTPPPQLVYAWPQPINIGLDVPTPVPVRDMSRIGLQAPVAPFVVLQPHPSSPHSRPQPHPSSPILLQAPFLLPSPMGVPMVAPPAAPAVVASISGEQQQSAPPYTNINLRSGSMWTCPPSAGVALATPQLGCPAISSRRPGATSLLPLQPGGTATVLPQGLSVSVSTVSWSTDSEISSSESQVSVVAVAPSPSVLQQAVISTTQSEFTELKSCLKQPRRKADS</sequence>
<feature type="transmembrane region" description="Helical" evidence="2">
    <location>
        <begin position="258"/>
        <end position="284"/>
    </location>
</feature>
<gene>
    <name evidence="3" type="ORF">V5799_003251</name>
</gene>
<feature type="region of interest" description="Disordered" evidence="1">
    <location>
        <begin position="460"/>
        <end position="492"/>
    </location>
</feature>
<keyword evidence="2" id="KW-0812">Transmembrane</keyword>
<dbReference type="Proteomes" id="UP001321473">
    <property type="component" value="Unassembled WGS sequence"/>
</dbReference>
<accession>A0AAQ4D9I6</accession>
<name>A0AAQ4D9I6_AMBAM</name>
<organism evidence="3 4">
    <name type="scientific">Amblyomma americanum</name>
    <name type="common">Lone star tick</name>
    <dbReference type="NCBI Taxonomy" id="6943"/>
    <lineage>
        <taxon>Eukaryota</taxon>
        <taxon>Metazoa</taxon>
        <taxon>Ecdysozoa</taxon>
        <taxon>Arthropoda</taxon>
        <taxon>Chelicerata</taxon>
        <taxon>Arachnida</taxon>
        <taxon>Acari</taxon>
        <taxon>Parasitiformes</taxon>
        <taxon>Ixodida</taxon>
        <taxon>Ixodoidea</taxon>
        <taxon>Ixodidae</taxon>
        <taxon>Amblyomminae</taxon>
        <taxon>Amblyomma</taxon>
    </lineage>
</organism>
<protein>
    <submittedName>
        <fullName evidence="3">Uncharacterized protein</fullName>
    </submittedName>
</protein>